<feature type="signal peptide" evidence="1">
    <location>
        <begin position="1"/>
        <end position="23"/>
    </location>
</feature>
<keyword evidence="3" id="KW-1185">Reference proteome</keyword>
<protein>
    <recommendedName>
        <fullName evidence="4">DUF4148 domain-containing protein</fullName>
    </recommendedName>
</protein>
<evidence type="ECO:0008006" key="4">
    <source>
        <dbReference type="Google" id="ProtNLM"/>
    </source>
</evidence>
<comment type="caution">
    <text evidence="2">The sequence shown here is derived from an EMBL/GenBank/DDBJ whole genome shotgun (WGS) entry which is preliminary data.</text>
</comment>
<organism evidence="2 3">
    <name type="scientific">Ottowia flava</name>
    <dbReference type="NCBI Taxonomy" id="2675430"/>
    <lineage>
        <taxon>Bacteria</taxon>
        <taxon>Pseudomonadati</taxon>
        <taxon>Pseudomonadota</taxon>
        <taxon>Betaproteobacteria</taxon>
        <taxon>Burkholderiales</taxon>
        <taxon>Comamonadaceae</taxon>
        <taxon>Ottowia</taxon>
    </lineage>
</organism>
<name>A0ABW4KTG1_9BURK</name>
<reference evidence="3" key="1">
    <citation type="journal article" date="2019" name="Int. J. Syst. Evol. Microbiol.">
        <title>The Global Catalogue of Microorganisms (GCM) 10K type strain sequencing project: providing services to taxonomists for standard genome sequencing and annotation.</title>
        <authorList>
            <consortium name="The Broad Institute Genomics Platform"/>
            <consortium name="The Broad Institute Genome Sequencing Center for Infectious Disease"/>
            <person name="Wu L."/>
            <person name="Ma J."/>
        </authorList>
    </citation>
    <scope>NUCLEOTIDE SEQUENCE [LARGE SCALE GENOMIC DNA]</scope>
    <source>
        <strain evidence="3">LMG 29247</strain>
    </source>
</reference>
<evidence type="ECO:0000313" key="2">
    <source>
        <dbReference type="EMBL" id="MFD1710496.1"/>
    </source>
</evidence>
<accession>A0ABW4KTG1</accession>
<keyword evidence="1" id="KW-0732">Signal</keyword>
<proteinExistence type="predicted"/>
<dbReference type="Proteomes" id="UP001597304">
    <property type="component" value="Unassembled WGS sequence"/>
</dbReference>
<dbReference type="EMBL" id="JBHUEJ010000016">
    <property type="protein sequence ID" value="MFD1710496.1"/>
    <property type="molecule type" value="Genomic_DNA"/>
</dbReference>
<evidence type="ECO:0000313" key="3">
    <source>
        <dbReference type="Proteomes" id="UP001597304"/>
    </source>
</evidence>
<gene>
    <name evidence="2" type="ORF">ACFSF0_07750</name>
</gene>
<dbReference type="RefSeq" id="WP_147912623.1">
    <property type="nucleotide sequence ID" value="NZ_JBHUEJ010000016.1"/>
</dbReference>
<feature type="chain" id="PRO_5045458254" description="DUF4148 domain-containing protein" evidence="1">
    <location>
        <begin position="24"/>
        <end position="113"/>
    </location>
</feature>
<sequence>MTKFASIAAAAALSALFAGNAMAQVPASGEGPLFLNEAKAVSTVARDSVRNEAVAQRPASGVFDGQTVAQNNASLTRAEVRAQAIANPPASGVFDGSTVAQQHRVAPTHAAGE</sequence>
<evidence type="ECO:0000256" key="1">
    <source>
        <dbReference type="SAM" id="SignalP"/>
    </source>
</evidence>